<dbReference type="Proteomes" id="UP001292094">
    <property type="component" value="Unassembled WGS sequence"/>
</dbReference>
<accession>A0AAE1TJT5</accession>
<feature type="non-terminal residue" evidence="2">
    <location>
        <position position="1"/>
    </location>
</feature>
<protein>
    <submittedName>
        <fullName evidence="2">Uncharacterized protein</fullName>
    </submittedName>
</protein>
<evidence type="ECO:0000256" key="1">
    <source>
        <dbReference type="SAM" id="MobiDB-lite"/>
    </source>
</evidence>
<dbReference type="EMBL" id="JAWZYT010006669">
    <property type="protein sequence ID" value="KAK4287751.1"/>
    <property type="molecule type" value="Genomic_DNA"/>
</dbReference>
<evidence type="ECO:0000313" key="2">
    <source>
        <dbReference type="EMBL" id="KAK4287751.1"/>
    </source>
</evidence>
<sequence>EYTRHKLRQKEKHKLRPRVS</sequence>
<gene>
    <name evidence="2" type="ORF">Pmani_039183</name>
</gene>
<keyword evidence="3" id="KW-1185">Reference proteome</keyword>
<name>A0AAE1TJT5_9EUCA</name>
<proteinExistence type="predicted"/>
<reference evidence="2" key="1">
    <citation type="submission" date="2023-11" db="EMBL/GenBank/DDBJ databases">
        <title>Genome assemblies of two species of porcelain crab, Petrolisthes cinctipes and Petrolisthes manimaculis (Anomura: Porcellanidae).</title>
        <authorList>
            <person name="Angst P."/>
        </authorList>
    </citation>
    <scope>NUCLEOTIDE SEQUENCE</scope>
    <source>
        <strain evidence="2">PB745_02</strain>
        <tissue evidence="2">Gill</tissue>
    </source>
</reference>
<comment type="caution">
    <text evidence="2">The sequence shown here is derived from an EMBL/GenBank/DDBJ whole genome shotgun (WGS) entry which is preliminary data.</text>
</comment>
<dbReference type="AlphaFoldDB" id="A0AAE1TJT5"/>
<organism evidence="2 3">
    <name type="scientific">Petrolisthes manimaculis</name>
    <dbReference type="NCBI Taxonomy" id="1843537"/>
    <lineage>
        <taxon>Eukaryota</taxon>
        <taxon>Metazoa</taxon>
        <taxon>Ecdysozoa</taxon>
        <taxon>Arthropoda</taxon>
        <taxon>Crustacea</taxon>
        <taxon>Multicrustacea</taxon>
        <taxon>Malacostraca</taxon>
        <taxon>Eumalacostraca</taxon>
        <taxon>Eucarida</taxon>
        <taxon>Decapoda</taxon>
        <taxon>Pleocyemata</taxon>
        <taxon>Anomura</taxon>
        <taxon>Galatheoidea</taxon>
        <taxon>Porcellanidae</taxon>
        <taxon>Petrolisthes</taxon>
    </lineage>
</organism>
<feature type="region of interest" description="Disordered" evidence="1">
    <location>
        <begin position="1"/>
        <end position="20"/>
    </location>
</feature>
<evidence type="ECO:0000313" key="3">
    <source>
        <dbReference type="Proteomes" id="UP001292094"/>
    </source>
</evidence>